<keyword evidence="1" id="KW-0812">Transmembrane</keyword>
<evidence type="ECO:0000256" key="1">
    <source>
        <dbReference type="SAM" id="Phobius"/>
    </source>
</evidence>
<organism evidence="2">
    <name type="scientific">Prevotella amnii</name>
    <dbReference type="NCBI Taxonomy" id="419005"/>
    <lineage>
        <taxon>Bacteria</taxon>
        <taxon>Pseudomonadati</taxon>
        <taxon>Bacteroidota</taxon>
        <taxon>Bacteroidia</taxon>
        <taxon>Bacteroidales</taxon>
        <taxon>Prevotellaceae</taxon>
        <taxon>Prevotella</taxon>
    </lineage>
</organism>
<comment type="caution">
    <text evidence="2">The sequence shown here is derived from an EMBL/GenBank/DDBJ whole genome shotgun (WGS) entry which is preliminary data.</text>
</comment>
<evidence type="ECO:0000313" key="2">
    <source>
        <dbReference type="EMBL" id="KXB75121.1"/>
    </source>
</evidence>
<gene>
    <name evidence="2" type="ORF">HMPREF1860_01864</name>
</gene>
<dbReference type="AlphaFoldDB" id="A0A134B598"/>
<keyword evidence="1" id="KW-0472">Membrane</keyword>
<feature type="transmembrane region" description="Helical" evidence="1">
    <location>
        <begin position="21"/>
        <end position="38"/>
    </location>
</feature>
<protein>
    <submittedName>
        <fullName evidence="2">Uncharacterized protein</fullName>
    </submittedName>
</protein>
<accession>A0A134B598</accession>
<dbReference type="STRING" id="419005.HMPREF1860_01864"/>
<dbReference type="PATRIC" id="fig|419005.5.peg.1862"/>
<reference evidence="2 3" key="1">
    <citation type="submission" date="2016-01" db="EMBL/GenBank/DDBJ databases">
        <authorList>
            <person name="Oliw E.H."/>
        </authorList>
    </citation>
    <scope>NUCLEOTIDE SEQUENCE [LARGE SCALE GENOMIC DNA]</scope>
    <source>
        <strain evidence="2 3">DNF00307</strain>
    </source>
</reference>
<name>A0A134B598_9BACT</name>
<dbReference type="Proteomes" id="UP000070531">
    <property type="component" value="Unassembled WGS sequence"/>
</dbReference>
<sequence length="41" mass="4843">MNSFCLYDIAKVAKMLYASKFFNLFFVLFCTFMSDYSHKGI</sequence>
<keyword evidence="1" id="KW-1133">Transmembrane helix</keyword>
<dbReference type="EMBL" id="LSDL01000125">
    <property type="protein sequence ID" value="KXB75121.1"/>
    <property type="molecule type" value="Genomic_DNA"/>
</dbReference>
<proteinExistence type="predicted"/>
<evidence type="ECO:0000313" key="3">
    <source>
        <dbReference type="Proteomes" id="UP000070531"/>
    </source>
</evidence>